<evidence type="ECO:0000313" key="2">
    <source>
        <dbReference type="Proteomes" id="UP000076532"/>
    </source>
</evidence>
<gene>
    <name evidence="1" type="ORF">FIBSPDRAFT_975098</name>
</gene>
<name>A0A167T084_9AGAM</name>
<organism evidence="1 2">
    <name type="scientific">Athelia psychrophila</name>
    <dbReference type="NCBI Taxonomy" id="1759441"/>
    <lineage>
        <taxon>Eukaryota</taxon>
        <taxon>Fungi</taxon>
        <taxon>Dikarya</taxon>
        <taxon>Basidiomycota</taxon>
        <taxon>Agaricomycotina</taxon>
        <taxon>Agaricomycetes</taxon>
        <taxon>Agaricomycetidae</taxon>
        <taxon>Atheliales</taxon>
        <taxon>Atheliaceae</taxon>
        <taxon>Athelia</taxon>
    </lineage>
</organism>
<dbReference type="AlphaFoldDB" id="A0A167T084"/>
<reference evidence="1 2" key="1">
    <citation type="journal article" date="2016" name="Mol. Biol. Evol.">
        <title>Comparative Genomics of Early-Diverging Mushroom-Forming Fungi Provides Insights into the Origins of Lignocellulose Decay Capabilities.</title>
        <authorList>
            <person name="Nagy L.G."/>
            <person name="Riley R."/>
            <person name="Tritt A."/>
            <person name="Adam C."/>
            <person name="Daum C."/>
            <person name="Floudas D."/>
            <person name="Sun H."/>
            <person name="Yadav J.S."/>
            <person name="Pangilinan J."/>
            <person name="Larsson K.H."/>
            <person name="Matsuura K."/>
            <person name="Barry K."/>
            <person name="Labutti K."/>
            <person name="Kuo R."/>
            <person name="Ohm R.A."/>
            <person name="Bhattacharya S.S."/>
            <person name="Shirouzu T."/>
            <person name="Yoshinaga Y."/>
            <person name="Martin F.M."/>
            <person name="Grigoriev I.V."/>
            <person name="Hibbett D.S."/>
        </authorList>
    </citation>
    <scope>NUCLEOTIDE SEQUENCE [LARGE SCALE GENOMIC DNA]</scope>
    <source>
        <strain evidence="1 2">CBS 109695</strain>
    </source>
</reference>
<keyword evidence="2" id="KW-1185">Reference proteome</keyword>
<evidence type="ECO:0000313" key="1">
    <source>
        <dbReference type="EMBL" id="KZP02426.1"/>
    </source>
</evidence>
<dbReference type="EMBL" id="KV418584">
    <property type="protein sequence ID" value="KZP02426.1"/>
    <property type="molecule type" value="Genomic_DNA"/>
</dbReference>
<accession>A0A167T084</accession>
<proteinExistence type="predicted"/>
<dbReference type="Proteomes" id="UP000076532">
    <property type="component" value="Unassembled WGS sequence"/>
</dbReference>
<protein>
    <submittedName>
        <fullName evidence="1">Uncharacterized protein</fullName>
    </submittedName>
</protein>
<sequence>MAFPSSLLRACGTESQCSPITVPCFSQFLLDGFSYFLECATFDYSLAGAVYDYEDYHQPLNFSIPNVHAVLSKLNPFPAIFIPSLRSAVDDEVFKYQCDLLVHAWHGYTLHPSSHAKSPSMTPRCGTRWVSYIDGQDFEQPRGCSFGHTTYLRNDITYSTAADAQELGEFISAVLTLSEHRLSTCRREPGCLNTIQHDLPGLDSFSSSHSTLLATCFRHFWLGIQCSHSANITGRDFLITKVPRGITARTCVHRAITDFPDIDSRGHVVGDQLAVKRLQTSGYLEKASKTKSWRVDIVNHEPRLATRLQEKAGKAGSNKRLVYGMWEVTEAL</sequence>